<dbReference type="Pfam" id="PF03466">
    <property type="entry name" value="LysR_substrate"/>
    <property type="match status" value="1"/>
</dbReference>
<accession>A0A4Q7VDR4</accession>
<dbReference type="PANTHER" id="PTHR30419:SF2">
    <property type="entry name" value="LYSR FAMILY TRANSCRIPTIONAL REGULATOR"/>
    <property type="match status" value="1"/>
</dbReference>
<dbReference type="InterPro" id="IPR000847">
    <property type="entry name" value="LysR_HTH_N"/>
</dbReference>
<dbReference type="Gene3D" id="1.10.10.10">
    <property type="entry name" value="Winged helix-like DNA-binding domain superfamily/Winged helix DNA-binding domain"/>
    <property type="match status" value="1"/>
</dbReference>
<evidence type="ECO:0000256" key="2">
    <source>
        <dbReference type="ARBA" id="ARBA00023015"/>
    </source>
</evidence>
<dbReference type="EMBL" id="SHKO01000002">
    <property type="protein sequence ID" value="RZT93920.1"/>
    <property type="molecule type" value="Genomic_DNA"/>
</dbReference>
<name>A0A4Q7VDR4_9BURK</name>
<dbReference type="AlphaFoldDB" id="A0A4Q7VDR4"/>
<dbReference type="SUPFAM" id="SSF46785">
    <property type="entry name" value="Winged helix' DNA-binding domain"/>
    <property type="match status" value="1"/>
</dbReference>
<gene>
    <name evidence="6" type="ORF">EV681_2332</name>
</gene>
<proteinExistence type="inferred from homology"/>
<dbReference type="CDD" id="cd08421">
    <property type="entry name" value="PBP2_LTTR_like_1"/>
    <property type="match status" value="1"/>
</dbReference>
<reference evidence="6 7" key="1">
    <citation type="submission" date="2019-02" db="EMBL/GenBank/DDBJ databases">
        <title>Genomic Encyclopedia of Type Strains, Phase IV (KMG-IV): sequencing the most valuable type-strain genomes for metagenomic binning, comparative biology and taxonomic classification.</title>
        <authorList>
            <person name="Goeker M."/>
        </authorList>
    </citation>
    <scope>NUCLEOTIDE SEQUENCE [LARGE SCALE GENOMIC DNA]</scope>
    <source>
        <strain evidence="6 7">DSM 23814</strain>
    </source>
</reference>
<dbReference type="PANTHER" id="PTHR30419">
    <property type="entry name" value="HTH-TYPE TRANSCRIPTIONAL REGULATOR YBHD"/>
    <property type="match status" value="1"/>
</dbReference>
<evidence type="ECO:0000256" key="4">
    <source>
        <dbReference type="ARBA" id="ARBA00023163"/>
    </source>
</evidence>
<evidence type="ECO:0000256" key="3">
    <source>
        <dbReference type="ARBA" id="ARBA00023125"/>
    </source>
</evidence>
<protein>
    <submittedName>
        <fullName evidence="6">LysR family transcriptional regulator</fullName>
    </submittedName>
</protein>
<dbReference type="SUPFAM" id="SSF53850">
    <property type="entry name" value="Periplasmic binding protein-like II"/>
    <property type="match status" value="1"/>
</dbReference>
<dbReference type="PROSITE" id="PS50931">
    <property type="entry name" value="HTH_LYSR"/>
    <property type="match status" value="1"/>
</dbReference>
<feature type="domain" description="HTH lysR-type" evidence="5">
    <location>
        <begin position="21"/>
        <end position="78"/>
    </location>
</feature>
<dbReference type="RefSeq" id="WP_242612231.1">
    <property type="nucleotide sequence ID" value="NZ_SHKO01000002.1"/>
</dbReference>
<comment type="similarity">
    <text evidence="1">Belongs to the LysR transcriptional regulatory family.</text>
</comment>
<dbReference type="GO" id="GO:0003700">
    <property type="term" value="F:DNA-binding transcription factor activity"/>
    <property type="evidence" value="ECO:0007669"/>
    <property type="project" value="InterPro"/>
</dbReference>
<dbReference type="InterPro" id="IPR005119">
    <property type="entry name" value="LysR_subst-bd"/>
</dbReference>
<dbReference type="GO" id="GO:0005829">
    <property type="term" value="C:cytosol"/>
    <property type="evidence" value="ECO:0007669"/>
    <property type="project" value="TreeGrafter"/>
</dbReference>
<evidence type="ECO:0000256" key="1">
    <source>
        <dbReference type="ARBA" id="ARBA00009437"/>
    </source>
</evidence>
<organism evidence="6 7">
    <name type="scientific">Advenella incenata</name>
    <dbReference type="NCBI Taxonomy" id="267800"/>
    <lineage>
        <taxon>Bacteria</taxon>
        <taxon>Pseudomonadati</taxon>
        <taxon>Pseudomonadota</taxon>
        <taxon>Betaproteobacteria</taxon>
        <taxon>Burkholderiales</taxon>
        <taxon>Alcaligenaceae</taxon>
    </lineage>
</organism>
<dbReference type="Pfam" id="PF00126">
    <property type="entry name" value="HTH_1"/>
    <property type="match status" value="1"/>
</dbReference>
<comment type="caution">
    <text evidence="6">The sequence shown here is derived from an EMBL/GenBank/DDBJ whole genome shotgun (WGS) entry which is preliminary data.</text>
</comment>
<dbReference type="Proteomes" id="UP000293398">
    <property type="component" value="Unassembled WGS sequence"/>
</dbReference>
<evidence type="ECO:0000259" key="5">
    <source>
        <dbReference type="PROSITE" id="PS50931"/>
    </source>
</evidence>
<dbReference type="InterPro" id="IPR036390">
    <property type="entry name" value="WH_DNA-bd_sf"/>
</dbReference>
<dbReference type="Gene3D" id="3.40.190.290">
    <property type="match status" value="1"/>
</dbReference>
<keyword evidence="4" id="KW-0804">Transcription</keyword>
<keyword evidence="3" id="KW-0238">DNA-binding</keyword>
<evidence type="ECO:0000313" key="7">
    <source>
        <dbReference type="Proteomes" id="UP000293398"/>
    </source>
</evidence>
<dbReference type="InterPro" id="IPR050950">
    <property type="entry name" value="HTH-type_LysR_regulators"/>
</dbReference>
<keyword evidence="2" id="KW-0805">Transcription regulation</keyword>
<keyword evidence="7" id="KW-1185">Reference proteome</keyword>
<sequence length="329" mass="36839">MSTDALIPIKPGFREFDLWSIDPTSLYLFIAVCETGSIARAGERELLSAAAVSKRMVEIERKIGAPLLLRSQRGVTPTSAGLVLLKHARSIMVDYRKLQSELSEHAQGVKGHVRLLSNVSAIMEFLPADLTSFLETHPNIQVDLEEHFSSDIPRRIEEGNADIGICRDFVPTGNTCVTPYRYDHFAIVVNKAHPLAGKKSLMFEQTLDYPQIGFSMQTSMNTLMSHIAGRQGKTLTYRTHVSSFDAAYRLIEANLGIAALPREAVERYVRLYDLELIPLDDPWARRNFVLCTRANEALSGSAQKLFDHLQAQATRALPAHRTNQERPRP</sequence>
<evidence type="ECO:0000313" key="6">
    <source>
        <dbReference type="EMBL" id="RZT93920.1"/>
    </source>
</evidence>
<dbReference type="InterPro" id="IPR036388">
    <property type="entry name" value="WH-like_DNA-bd_sf"/>
</dbReference>
<dbReference type="GO" id="GO:0003677">
    <property type="term" value="F:DNA binding"/>
    <property type="evidence" value="ECO:0007669"/>
    <property type="project" value="UniProtKB-KW"/>
</dbReference>